<dbReference type="Proteomes" id="UP001178508">
    <property type="component" value="Chromosome 1"/>
</dbReference>
<sequence>MSSNSLSATFLGFPSDQSLHSAELAAAGPNPLSLSLDVGENKVRLGEGQTEESRRERRKRDERGGEQGGGHAERSCLMRTLDLLQIDKERGGEREVGSTQPKQNHEGGV</sequence>
<keyword evidence="3" id="KW-1185">Reference proteome</keyword>
<evidence type="ECO:0000313" key="3">
    <source>
        <dbReference type="Proteomes" id="UP001178508"/>
    </source>
</evidence>
<feature type="compositionally biased region" description="Basic and acidic residues" evidence="1">
    <location>
        <begin position="85"/>
        <end position="96"/>
    </location>
</feature>
<dbReference type="AlphaFoldDB" id="A0AAV1EKY9"/>
<evidence type="ECO:0000256" key="1">
    <source>
        <dbReference type="SAM" id="MobiDB-lite"/>
    </source>
</evidence>
<dbReference type="EMBL" id="OY660864">
    <property type="protein sequence ID" value="CAJ1049384.1"/>
    <property type="molecule type" value="Genomic_DNA"/>
</dbReference>
<name>A0AAV1EKY9_XYRNO</name>
<feature type="region of interest" description="Disordered" evidence="1">
    <location>
        <begin position="29"/>
        <end position="109"/>
    </location>
</feature>
<evidence type="ECO:0000313" key="2">
    <source>
        <dbReference type="EMBL" id="CAJ1049384.1"/>
    </source>
</evidence>
<feature type="compositionally biased region" description="Basic and acidic residues" evidence="1">
    <location>
        <begin position="39"/>
        <end position="76"/>
    </location>
</feature>
<organism evidence="2 3">
    <name type="scientific">Xyrichtys novacula</name>
    <name type="common">Pearly razorfish</name>
    <name type="synonym">Hemipteronotus novacula</name>
    <dbReference type="NCBI Taxonomy" id="13765"/>
    <lineage>
        <taxon>Eukaryota</taxon>
        <taxon>Metazoa</taxon>
        <taxon>Chordata</taxon>
        <taxon>Craniata</taxon>
        <taxon>Vertebrata</taxon>
        <taxon>Euteleostomi</taxon>
        <taxon>Actinopterygii</taxon>
        <taxon>Neopterygii</taxon>
        <taxon>Teleostei</taxon>
        <taxon>Neoteleostei</taxon>
        <taxon>Acanthomorphata</taxon>
        <taxon>Eupercaria</taxon>
        <taxon>Labriformes</taxon>
        <taxon>Labridae</taxon>
        <taxon>Xyrichtys</taxon>
    </lineage>
</organism>
<reference evidence="2" key="1">
    <citation type="submission" date="2023-08" db="EMBL/GenBank/DDBJ databases">
        <authorList>
            <person name="Alioto T."/>
            <person name="Alioto T."/>
            <person name="Gomez Garrido J."/>
        </authorList>
    </citation>
    <scope>NUCLEOTIDE SEQUENCE</scope>
</reference>
<gene>
    <name evidence="2" type="ORF">XNOV1_A025436</name>
</gene>
<protein>
    <submittedName>
        <fullName evidence="2">Uncharacterized protein</fullName>
    </submittedName>
</protein>
<proteinExistence type="predicted"/>
<accession>A0AAV1EKY9</accession>